<organism evidence="1">
    <name type="scientific">Caldilineaceae bacterium SB0662_bin_9</name>
    <dbReference type="NCBI Taxonomy" id="2605258"/>
    <lineage>
        <taxon>Bacteria</taxon>
        <taxon>Bacillati</taxon>
        <taxon>Chloroflexota</taxon>
        <taxon>Caldilineae</taxon>
        <taxon>Caldilineales</taxon>
        <taxon>Caldilineaceae</taxon>
    </lineage>
</organism>
<evidence type="ECO:0000313" key="1">
    <source>
        <dbReference type="EMBL" id="MYD89653.1"/>
    </source>
</evidence>
<dbReference type="EMBL" id="VXPY01000031">
    <property type="protein sequence ID" value="MYD89653.1"/>
    <property type="molecule type" value="Genomic_DNA"/>
</dbReference>
<proteinExistence type="predicted"/>
<dbReference type="AlphaFoldDB" id="A0A6B1DSJ3"/>
<accession>A0A6B1DSJ3</accession>
<name>A0A6B1DSJ3_9CHLR</name>
<protein>
    <submittedName>
        <fullName evidence="1">Uncharacterized protein</fullName>
    </submittedName>
</protein>
<reference evidence="1" key="1">
    <citation type="submission" date="2019-09" db="EMBL/GenBank/DDBJ databases">
        <title>Characterisation of the sponge microbiome using genome-centric metagenomics.</title>
        <authorList>
            <person name="Engelberts J.P."/>
            <person name="Robbins S.J."/>
            <person name="De Goeij J.M."/>
            <person name="Aranda M."/>
            <person name="Bell S.C."/>
            <person name="Webster N.S."/>
        </authorList>
    </citation>
    <scope>NUCLEOTIDE SEQUENCE</scope>
    <source>
        <strain evidence="1">SB0662_bin_9</strain>
    </source>
</reference>
<comment type="caution">
    <text evidence="1">The sequence shown here is derived from an EMBL/GenBank/DDBJ whole genome shotgun (WGS) entry which is preliminary data.</text>
</comment>
<gene>
    <name evidence="1" type="ORF">F4Y08_04825</name>
</gene>
<sequence>MNTFGNIIAAKEKEGEARGLALGEARGEKRILVQFVAEFWSDDEAARSAQQLDGAASDCFPAIADLMRDQAVGRLPRLRQNSRTEPGK</sequence>